<dbReference type="AlphaFoldDB" id="A0A1Y2C168"/>
<feature type="region of interest" description="Disordered" evidence="2">
    <location>
        <begin position="21"/>
        <end position="42"/>
    </location>
</feature>
<keyword evidence="5" id="KW-1185">Reference proteome</keyword>
<feature type="region of interest" description="Disordered" evidence="2">
    <location>
        <begin position="59"/>
        <end position="95"/>
    </location>
</feature>
<dbReference type="GO" id="GO:0008270">
    <property type="term" value="F:zinc ion binding"/>
    <property type="evidence" value="ECO:0007669"/>
    <property type="project" value="UniProtKB-KW"/>
</dbReference>
<dbReference type="SUPFAM" id="SSF57667">
    <property type="entry name" value="beta-beta-alpha zinc fingers"/>
    <property type="match status" value="1"/>
</dbReference>
<evidence type="ECO:0000313" key="5">
    <source>
        <dbReference type="Proteomes" id="UP000193642"/>
    </source>
</evidence>
<accession>A0A1Y2C168</accession>
<dbReference type="InterPro" id="IPR036236">
    <property type="entry name" value="Znf_C2H2_sf"/>
</dbReference>
<dbReference type="EMBL" id="MCGO01000034">
    <property type="protein sequence ID" value="ORY40761.1"/>
    <property type="molecule type" value="Genomic_DNA"/>
</dbReference>
<feature type="compositionally biased region" description="Low complexity" evidence="2">
    <location>
        <begin position="59"/>
        <end position="68"/>
    </location>
</feature>
<dbReference type="PROSITE" id="PS00028">
    <property type="entry name" value="ZINC_FINGER_C2H2_1"/>
    <property type="match status" value="1"/>
</dbReference>
<dbReference type="Proteomes" id="UP000193642">
    <property type="component" value="Unassembled WGS sequence"/>
</dbReference>
<evidence type="ECO:0000259" key="3">
    <source>
        <dbReference type="PROSITE" id="PS50157"/>
    </source>
</evidence>
<keyword evidence="1" id="KW-0479">Metal-binding</keyword>
<keyword evidence="1" id="KW-0863">Zinc-finger</keyword>
<evidence type="ECO:0000256" key="1">
    <source>
        <dbReference type="PROSITE-ProRule" id="PRU00042"/>
    </source>
</evidence>
<comment type="caution">
    <text evidence="4">The sequence shown here is derived from an EMBL/GenBank/DDBJ whole genome shotgun (WGS) entry which is preliminary data.</text>
</comment>
<proteinExistence type="predicted"/>
<sequence length="190" mass="21225">MSKKPALSVDHLVFINQRRDSCTSASPTMTKLPSPTTPLNPMNISFLLDDETLQEIQPAEQQAPAGGPLRKTGVLYIKPRPRSRPTSKKTSPPCTTAQQMNQFRAIQVVTSESAQPQFTISINNTPLQAPLLLPPLSSALRQHDHPSTTARINVAGPFIEKVFKCSIGDCNRDFRRYHDLMRHLNSFTHR</sequence>
<evidence type="ECO:0000256" key="2">
    <source>
        <dbReference type="SAM" id="MobiDB-lite"/>
    </source>
</evidence>
<evidence type="ECO:0000313" key="4">
    <source>
        <dbReference type="EMBL" id="ORY40761.1"/>
    </source>
</evidence>
<organism evidence="4 5">
    <name type="scientific">Rhizoclosmatium globosum</name>
    <dbReference type="NCBI Taxonomy" id="329046"/>
    <lineage>
        <taxon>Eukaryota</taxon>
        <taxon>Fungi</taxon>
        <taxon>Fungi incertae sedis</taxon>
        <taxon>Chytridiomycota</taxon>
        <taxon>Chytridiomycota incertae sedis</taxon>
        <taxon>Chytridiomycetes</taxon>
        <taxon>Chytridiales</taxon>
        <taxon>Chytriomycetaceae</taxon>
        <taxon>Rhizoclosmatium</taxon>
    </lineage>
</organism>
<keyword evidence="1" id="KW-0862">Zinc</keyword>
<name>A0A1Y2C168_9FUNG</name>
<gene>
    <name evidence="4" type="ORF">BCR33DRAFT_827590</name>
</gene>
<feature type="domain" description="C2H2-type" evidence="3">
    <location>
        <begin position="163"/>
        <end position="190"/>
    </location>
</feature>
<protein>
    <recommendedName>
        <fullName evidence="3">C2H2-type domain-containing protein</fullName>
    </recommendedName>
</protein>
<dbReference type="InterPro" id="IPR013087">
    <property type="entry name" value="Znf_C2H2_type"/>
</dbReference>
<feature type="compositionally biased region" description="Polar residues" evidence="2">
    <location>
        <begin position="22"/>
        <end position="42"/>
    </location>
</feature>
<dbReference type="PROSITE" id="PS50157">
    <property type="entry name" value="ZINC_FINGER_C2H2_2"/>
    <property type="match status" value="1"/>
</dbReference>
<reference evidence="4 5" key="1">
    <citation type="submission" date="2016-07" db="EMBL/GenBank/DDBJ databases">
        <title>Pervasive Adenine N6-methylation of Active Genes in Fungi.</title>
        <authorList>
            <consortium name="DOE Joint Genome Institute"/>
            <person name="Mondo S.J."/>
            <person name="Dannebaum R.O."/>
            <person name="Kuo R.C."/>
            <person name="Labutti K."/>
            <person name="Haridas S."/>
            <person name="Kuo A."/>
            <person name="Salamov A."/>
            <person name="Ahrendt S.R."/>
            <person name="Lipzen A."/>
            <person name="Sullivan W."/>
            <person name="Andreopoulos W.B."/>
            <person name="Clum A."/>
            <person name="Lindquist E."/>
            <person name="Daum C."/>
            <person name="Ramamoorthy G.K."/>
            <person name="Gryganskyi A."/>
            <person name="Culley D."/>
            <person name="Magnuson J.K."/>
            <person name="James T.Y."/>
            <person name="O'Malley M.A."/>
            <person name="Stajich J.E."/>
            <person name="Spatafora J.W."/>
            <person name="Visel A."/>
            <person name="Grigoriev I.V."/>
        </authorList>
    </citation>
    <scope>NUCLEOTIDE SEQUENCE [LARGE SCALE GENOMIC DNA]</scope>
    <source>
        <strain evidence="4 5">JEL800</strain>
    </source>
</reference>